<dbReference type="OrthoDB" id="4295943at2"/>
<reference evidence="3" key="3">
    <citation type="submission" date="2016-02" db="EMBL/GenBank/DDBJ databases">
        <title>Draft genome of pathogenic Streptomyces sp. in Japan.</title>
        <authorList>
            <person name="Tomihama T."/>
            <person name="Ikenaga M."/>
            <person name="Sakai M."/>
            <person name="Okubo T."/>
            <person name="Ikeda S."/>
        </authorList>
    </citation>
    <scope>NUCLEOTIDE SEQUENCE [LARGE SCALE GENOMIC DNA]</scope>
    <source>
        <strain evidence="3">S58</strain>
    </source>
</reference>
<reference evidence="3" key="1">
    <citation type="submission" date="2015-11" db="EMBL/GenBank/DDBJ databases">
        <authorList>
            <consortium name="Cross-ministerial Strategic Innovation Promotion Program (SIP) consortium"/>
            <person name="Tomihama T."/>
            <person name="Ikenaga M."/>
            <person name="Sakai M."/>
            <person name="Okubo T."/>
            <person name="Ikeda S."/>
        </authorList>
    </citation>
    <scope>NUCLEOTIDE SEQUENCE [LARGE SCALE GENOMIC DNA]</scope>
    <source>
        <strain evidence="3">S58</strain>
    </source>
</reference>
<evidence type="ECO:0000313" key="2">
    <source>
        <dbReference type="EMBL" id="GAQ66582.1"/>
    </source>
</evidence>
<evidence type="ECO:0000313" key="3">
    <source>
        <dbReference type="Proteomes" id="UP000067448"/>
    </source>
</evidence>
<gene>
    <name evidence="2" type="ORF">SsS58_07017</name>
</gene>
<feature type="region of interest" description="Disordered" evidence="1">
    <location>
        <begin position="151"/>
        <end position="172"/>
    </location>
</feature>
<dbReference type="AlphaFoldDB" id="A0A100JVS1"/>
<comment type="caution">
    <text evidence="2">The sequence shown here is derived from an EMBL/GenBank/DDBJ whole genome shotgun (WGS) entry which is preliminary data.</text>
</comment>
<protein>
    <submittedName>
        <fullName evidence="2">Uncharacterized protein</fullName>
    </submittedName>
</protein>
<accession>A0A100JVS1</accession>
<reference evidence="2 3" key="2">
    <citation type="journal article" date="2016" name="Genome Announc.">
        <title>Draft Genome Sequences of Streptomyces scabiei S58, Streptomyces turgidiscabies T45, and Streptomyces acidiscabies a10, the Pathogens of Potato Common Scab, Isolated in Japan.</title>
        <authorList>
            <person name="Tomihama T."/>
            <person name="Nishi Y."/>
            <person name="Sakai M."/>
            <person name="Ikenaga M."/>
            <person name="Okubo T."/>
            <person name="Ikeda S."/>
        </authorList>
    </citation>
    <scope>NUCLEOTIDE SEQUENCE [LARGE SCALE GENOMIC DNA]</scope>
    <source>
        <strain evidence="2 3">S58</strain>
    </source>
</reference>
<dbReference type="Proteomes" id="UP000067448">
    <property type="component" value="Unassembled WGS sequence"/>
</dbReference>
<sequence length="172" mass="18247">MAMVGLFWIAEDGGVYVGAQPEGFGPGVRLTRDWVEGLGTGQSAVWGWSEIRSVAVRYVRVRSSARLLATTAVDLVTNAVVGGGEAAAAFEVHLETADRTVELNAQSAAALGGYVQSEYDLSVTLLERIAAGTAEVEALADWGRVHAAEGTPRREEREALLREWSEGSRSGG</sequence>
<name>A0A100JVS1_STRSC</name>
<evidence type="ECO:0000256" key="1">
    <source>
        <dbReference type="SAM" id="MobiDB-lite"/>
    </source>
</evidence>
<organism evidence="2 3">
    <name type="scientific">Streptomyces scabiei</name>
    <dbReference type="NCBI Taxonomy" id="1930"/>
    <lineage>
        <taxon>Bacteria</taxon>
        <taxon>Bacillati</taxon>
        <taxon>Actinomycetota</taxon>
        <taxon>Actinomycetes</taxon>
        <taxon>Kitasatosporales</taxon>
        <taxon>Streptomycetaceae</taxon>
        <taxon>Streptomyces</taxon>
    </lineage>
</organism>
<feature type="compositionally biased region" description="Basic and acidic residues" evidence="1">
    <location>
        <begin position="151"/>
        <end position="166"/>
    </location>
</feature>
<dbReference type="RefSeq" id="WP_059083801.1">
    <property type="nucleotide sequence ID" value="NZ_BCMM01000042.1"/>
</dbReference>
<dbReference type="EMBL" id="BCMM01000042">
    <property type="protein sequence ID" value="GAQ66582.1"/>
    <property type="molecule type" value="Genomic_DNA"/>
</dbReference>
<proteinExistence type="predicted"/>